<gene>
    <name evidence="1" type="ORF">IHE45_05G216600</name>
</gene>
<evidence type="ECO:0000313" key="2">
    <source>
        <dbReference type="Proteomes" id="UP000827976"/>
    </source>
</evidence>
<protein>
    <submittedName>
        <fullName evidence="1">Sphingolipid hydroxylase protein</fullName>
        <ecNumber evidence="1">1.14.18.5</ecNumber>
    </submittedName>
</protein>
<evidence type="ECO:0000313" key="1">
    <source>
        <dbReference type="EMBL" id="KAH7683961.1"/>
    </source>
</evidence>
<comment type="caution">
    <text evidence="1">The sequence shown here is derived from an EMBL/GenBank/DDBJ whole genome shotgun (WGS) entry which is preliminary data.</text>
</comment>
<sequence length="255" mass="29362">MAFNVSDEVLSVYVPVMVYWTVAAIYTFIGTYLEDYRLHPVGAEEKQNVATKAQVIRGVLYQQIGQIVMQTLVTKMLIGDGGGETKQPPFLICLCQFFIAMVVLDLWQYLGHIYLHVNKFMYKHIHSWHHALVVPYAWGAFYNHPLEGFILDTIGGGLAYLISGMTPRTSIFFYSFASIKSIDMHSSLYLPWNPLRLCFRNNVAYHDIHHRLKGSKYNYAQPFFMSWDLVFGTYMPFSVEKREGGGFEARPLKDM</sequence>
<accession>A0ACB7W8P1</accession>
<keyword evidence="1" id="KW-0560">Oxidoreductase</keyword>
<proteinExistence type="predicted"/>
<keyword evidence="2" id="KW-1185">Reference proteome</keyword>
<dbReference type="Proteomes" id="UP000827976">
    <property type="component" value="Chromosome 5"/>
</dbReference>
<reference evidence="2" key="1">
    <citation type="journal article" date="2022" name="Nat. Commun.">
        <title>Chromosome evolution and the genetic basis of agronomically important traits in greater yam.</title>
        <authorList>
            <person name="Bredeson J.V."/>
            <person name="Lyons J.B."/>
            <person name="Oniyinde I.O."/>
            <person name="Okereke N.R."/>
            <person name="Kolade O."/>
            <person name="Nnabue I."/>
            <person name="Nwadili C.O."/>
            <person name="Hribova E."/>
            <person name="Parker M."/>
            <person name="Nwogha J."/>
            <person name="Shu S."/>
            <person name="Carlson J."/>
            <person name="Kariba R."/>
            <person name="Muthemba S."/>
            <person name="Knop K."/>
            <person name="Barton G.J."/>
            <person name="Sherwood A.V."/>
            <person name="Lopez-Montes A."/>
            <person name="Asiedu R."/>
            <person name="Jamnadass R."/>
            <person name="Muchugi A."/>
            <person name="Goodstein D."/>
            <person name="Egesi C.N."/>
            <person name="Featherston J."/>
            <person name="Asfaw A."/>
            <person name="Simpson G.G."/>
            <person name="Dolezel J."/>
            <person name="Hendre P.S."/>
            <person name="Van Deynze A."/>
            <person name="Kumar P.L."/>
            <person name="Obidiegwu J.E."/>
            <person name="Bhattacharjee R."/>
            <person name="Rokhsar D.S."/>
        </authorList>
    </citation>
    <scope>NUCLEOTIDE SEQUENCE [LARGE SCALE GENOMIC DNA]</scope>
    <source>
        <strain evidence="2">cv. TDa95/00328</strain>
    </source>
</reference>
<dbReference type="EC" id="1.14.18.5" evidence="1"/>
<dbReference type="EMBL" id="CM037015">
    <property type="protein sequence ID" value="KAH7683961.1"/>
    <property type="molecule type" value="Genomic_DNA"/>
</dbReference>
<organism evidence="1 2">
    <name type="scientific">Dioscorea alata</name>
    <name type="common">Purple yam</name>
    <dbReference type="NCBI Taxonomy" id="55571"/>
    <lineage>
        <taxon>Eukaryota</taxon>
        <taxon>Viridiplantae</taxon>
        <taxon>Streptophyta</taxon>
        <taxon>Embryophyta</taxon>
        <taxon>Tracheophyta</taxon>
        <taxon>Spermatophyta</taxon>
        <taxon>Magnoliopsida</taxon>
        <taxon>Liliopsida</taxon>
        <taxon>Dioscoreales</taxon>
        <taxon>Dioscoreaceae</taxon>
        <taxon>Dioscorea</taxon>
    </lineage>
</organism>
<name>A0ACB7W8P1_DIOAL</name>